<dbReference type="Pfam" id="PF04752">
    <property type="entry name" value="ChaC"/>
    <property type="match status" value="1"/>
</dbReference>
<dbReference type="Proteomes" id="UP000277300">
    <property type="component" value="Unassembled WGS sequence"/>
</dbReference>
<dbReference type="GO" id="GO:0005737">
    <property type="term" value="C:cytoplasm"/>
    <property type="evidence" value="ECO:0007669"/>
    <property type="project" value="TreeGrafter"/>
</dbReference>
<dbReference type="GO" id="GO:0061928">
    <property type="term" value="F:glutathione specific gamma-glutamylcyclotransferase activity"/>
    <property type="evidence" value="ECO:0007669"/>
    <property type="project" value="UniProtKB-EC"/>
</dbReference>
<reference evidence="6 7" key="1">
    <citation type="submission" date="2018-07" db="EMBL/GenBank/DDBJ databases">
        <title>Genome sequencing of oomycete isolates from Chile give support for New Zealand origin for Phytophthora kernoviae and make available the first Nothophytophthora sp. genome.</title>
        <authorList>
            <person name="Studholme D.J."/>
            <person name="Sanfuentes E."/>
            <person name="Panda P."/>
            <person name="Hill R."/>
            <person name="Sambles C."/>
            <person name="Grant M."/>
            <person name="Williams N.M."/>
            <person name="Mcdougal R.L."/>
        </authorList>
    </citation>
    <scope>NUCLEOTIDE SEQUENCE [LARGE SCALE GENOMIC DNA]</scope>
    <source>
        <strain evidence="5">Chile6</strain>
        <strain evidence="4">Chile7</strain>
    </source>
</reference>
<dbReference type="PANTHER" id="PTHR12192:SF2">
    <property type="entry name" value="GLUTATHIONE-SPECIFIC GAMMA-GLUTAMYLCYCLOTRANSFERASE 2"/>
    <property type="match status" value="1"/>
</dbReference>
<evidence type="ECO:0000313" key="4">
    <source>
        <dbReference type="EMBL" id="RLN49477.1"/>
    </source>
</evidence>
<dbReference type="EMBL" id="MBDO02000013">
    <property type="protein sequence ID" value="RLN68415.1"/>
    <property type="molecule type" value="Genomic_DNA"/>
</dbReference>
<dbReference type="Proteomes" id="UP000284657">
    <property type="component" value="Unassembled WGS sequence"/>
</dbReference>
<name>A0A3F2S2Q1_9STRA</name>
<sequence length="416" mass="48518">MWVFGYGSIVWKTDFPAEDTVFGYVEGWHRRFWQGSPDHRGSPDAKGRVVTLISKEEMTKFDDEYAHMADDDITWGRLYKVPDEEVQNTLTKLDNREQAGYDRQIVEVHCTDGVVRKALVYIATPTNSDFLGPSPVDEMALEIATRRGFSGPNFEYLFRLCDCMRSLQRVLMASANVAERGERLTNTEEQLFQRVQGRIRTYFDEFEELEGFVVLGCNLQRLLAKVEFELRSVFIQHHDTACKAEQVQAEMDTCKQEFDRQQVVCDQVIAAARHLATKAPAILKKRTDDLQAHYAVEVKLLEKQWAVQEDKRLQKQIQTLSEQYTWQLELLEMENTQRIAAMKEKLELKKDAEIEYLRVQMRLQLSNQLGRETHDLLGSNSRQRRRRELSPVHTGNNETSPEHDVYFCFDRSAYRQ</sequence>
<evidence type="ECO:0000256" key="3">
    <source>
        <dbReference type="SAM" id="MobiDB-lite"/>
    </source>
</evidence>
<dbReference type="CDD" id="cd06661">
    <property type="entry name" value="GGCT_like"/>
    <property type="match status" value="1"/>
</dbReference>
<evidence type="ECO:0000256" key="2">
    <source>
        <dbReference type="ARBA" id="ARBA00023239"/>
    </source>
</evidence>
<dbReference type="OrthoDB" id="1933483at2759"/>
<proteinExistence type="predicted"/>
<evidence type="ECO:0000313" key="5">
    <source>
        <dbReference type="EMBL" id="RLN68415.1"/>
    </source>
</evidence>
<comment type="caution">
    <text evidence="5">The sequence shown here is derived from an EMBL/GenBank/DDBJ whole genome shotgun (WGS) entry which is preliminary data.</text>
</comment>
<dbReference type="EMBL" id="MBAD02002145">
    <property type="protein sequence ID" value="RLN49477.1"/>
    <property type="molecule type" value="Genomic_DNA"/>
</dbReference>
<dbReference type="EC" id="4.3.2.7" evidence="1"/>
<dbReference type="Gene3D" id="3.10.490.10">
    <property type="entry name" value="Gamma-glutamyl cyclotransferase-like"/>
    <property type="match status" value="1"/>
</dbReference>
<dbReference type="SUPFAM" id="SSF110857">
    <property type="entry name" value="Gamma-glutamyl cyclotransferase-like"/>
    <property type="match status" value="1"/>
</dbReference>
<dbReference type="PANTHER" id="PTHR12192">
    <property type="entry name" value="CATION TRANSPORT PROTEIN CHAC-RELATED"/>
    <property type="match status" value="1"/>
</dbReference>
<keyword evidence="2" id="KW-0456">Lyase</keyword>
<dbReference type="AlphaFoldDB" id="A0A3F2S2Q1"/>
<dbReference type="InterPro" id="IPR036568">
    <property type="entry name" value="GGCT-like_sf"/>
</dbReference>
<organism evidence="5 6">
    <name type="scientific">Phytophthora kernoviae</name>
    <dbReference type="NCBI Taxonomy" id="325452"/>
    <lineage>
        <taxon>Eukaryota</taxon>
        <taxon>Sar</taxon>
        <taxon>Stramenopiles</taxon>
        <taxon>Oomycota</taxon>
        <taxon>Peronosporomycetes</taxon>
        <taxon>Peronosporales</taxon>
        <taxon>Peronosporaceae</taxon>
        <taxon>Phytophthora</taxon>
    </lineage>
</organism>
<dbReference type="GO" id="GO:0006751">
    <property type="term" value="P:glutathione catabolic process"/>
    <property type="evidence" value="ECO:0007669"/>
    <property type="project" value="InterPro"/>
</dbReference>
<evidence type="ECO:0000256" key="1">
    <source>
        <dbReference type="ARBA" id="ARBA00012344"/>
    </source>
</evidence>
<feature type="region of interest" description="Disordered" evidence="3">
    <location>
        <begin position="374"/>
        <end position="401"/>
    </location>
</feature>
<gene>
    <name evidence="4" type="ORF">BBJ29_000109</name>
    <name evidence="5" type="ORF">BBP00_00001014</name>
</gene>
<evidence type="ECO:0000313" key="7">
    <source>
        <dbReference type="Proteomes" id="UP000284657"/>
    </source>
</evidence>
<protein>
    <recommendedName>
        <fullName evidence="1">glutathione-specific gamma-glutamylcyclotransferase</fullName>
        <ecNumber evidence="1">4.3.2.7</ecNumber>
    </recommendedName>
</protein>
<evidence type="ECO:0000313" key="6">
    <source>
        <dbReference type="Proteomes" id="UP000277300"/>
    </source>
</evidence>
<dbReference type="FunFam" id="3.10.490.10:FF:000013">
    <property type="entry name" value="Gamma-glutamylcyclotransferase"/>
    <property type="match status" value="1"/>
</dbReference>
<dbReference type="InterPro" id="IPR006840">
    <property type="entry name" value="ChaC"/>
</dbReference>
<accession>A0A3F2S2Q1</accession>
<dbReference type="InterPro" id="IPR013024">
    <property type="entry name" value="GGCT-like"/>
</dbReference>